<evidence type="ECO:0000256" key="12">
    <source>
        <dbReference type="PIRNR" id="PIRNR005096"/>
    </source>
</evidence>
<dbReference type="STRING" id="1747903.ASR47_103716"/>
<dbReference type="PIRSF" id="PIRSF005096">
    <property type="entry name" value="GALM"/>
    <property type="match status" value="1"/>
</dbReference>
<feature type="binding site" evidence="15">
    <location>
        <begin position="187"/>
        <end position="189"/>
    </location>
    <ligand>
        <name>beta-D-galactose</name>
        <dbReference type="ChEBI" id="CHEBI:27667"/>
    </ligand>
</feature>
<dbReference type="GO" id="GO:0004034">
    <property type="term" value="F:aldose 1-epimerase activity"/>
    <property type="evidence" value="ECO:0007669"/>
    <property type="project" value="UniProtKB-EC"/>
</dbReference>
<keyword evidence="11 12" id="KW-0119">Carbohydrate metabolism</keyword>
<organism evidence="16 17">
    <name type="scientific">Janthinobacterium psychrotolerans</name>
    <dbReference type="NCBI Taxonomy" id="1747903"/>
    <lineage>
        <taxon>Bacteria</taxon>
        <taxon>Pseudomonadati</taxon>
        <taxon>Pseudomonadota</taxon>
        <taxon>Betaproteobacteria</taxon>
        <taxon>Burkholderiales</taxon>
        <taxon>Oxalobacteraceae</taxon>
        <taxon>Janthinobacterium</taxon>
    </lineage>
</organism>
<dbReference type="InterPro" id="IPR011013">
    <property type="entry name" value="Gal_mutarotase_sf_dom"/>
</dbReference>
<keyword evidence="17" id="KW-1185">Reference proteome</keyword>
<dbReference type="PANTHER" id="PTHR10091:SF0">
    <property type="entry name" value="GALACTOSE MUTAROTASE"/>
    <property type="match status" value="1"/>
</dbReference>
<proteinExistence type="inferred from homology"/>
<dbReference type="InterPro" id="IPR018052">
    <property type="entry name" value="Ald1_epimerase_CS"/>
</dbReference>
<evidence type="ECO:0000256" key="4">
    <source>
        <dbReference type="ARBA" id="ARBA00006206"/>
    </source>
</evidence>
<comment type="similarity">
    <text evidence="4 12">Belongs to the aldose epimerase family.</text>
</comment>
<dbReference type="OrthoDB" id="9779408at2"/>
<dbReference type="UniPathway" id="UPA00242"/>
<feature type="active site" description="Proton acceptor" evidence="13">
    <location>
        <position position="322"/>
    </location>
</feature>
<dbReference type="GO" id="GO:0030246">
    <property type="term" value="F:carbohydrate binding"/>
    <property type="evidence" value="ECO:0007669"/>
    <property type="project" value="InterPro"/>
</dbReference>
<dbReference type="AlphaFoldDB" id="A0A1A7CBD1"/>
<comment type="catalytic activity">
    <reaction evidence="1 12">
        <text>alpha-D-glucose = beta-D-glucose</text>
        <dbReference type="Rhea" id="RHEA:10264"/>
        <dbReference type="ChEBI" id="CHEBI:15903"/>
        <dbReference type="ChEBI" id="CHEBI:17925"/>
        <dbReference type="EC" id="5.1.3.3"/>
    </reaction>
</comment>
<feature type="binding site" evidence="14">
    <location>
        <position position="257"/>
    </location>
    <ligand>
        <name>beta-D-galactose</name>
        <dbReference type="ChEBI" id="CHEBI:27667"/>
    </ligand>
</feature>
<accession>A0A1A7CBD1</accession>
<evidence type="ECO:0000256" key="8">
    <source>
        <dbReference type="ARBA" id="ARBA00022490"/>
    </source>
</evidence>
<feature type="binding site" evidence="15">
    <location>
        <begin position="87"/>
        <end position="88"/>
    </location>
    <ligand>
        <name>beta-D-galactose</name>
        <dbReference type="ChEBI" id="CHEBI:27667"/>
    </ligand>
</feature>
<keyword evidence="10 12" id="KW-0413">Isomerase</keyword>
<evidence type="ECO:0000256" key="9">
    <source>
        <dbReference type="ARBA" id="ARBA00022553"/>
    </source>
</evidence>
<sequence>MHTDAAVLSVTSAPFGTLPDGSAVTAYTLANRHGMRVKLLDLGAIISEVHVPDRNGKMADVVLGFDSVAPYLANKAFLGALIGRFGNRIARGQFSLDGKDYQLAINNAPNHLHGGEQGFHQVLWRAEPFETAEAVGVTLTRSSPDGEDGYPGKLEVSVVYELNNDNALSLRYHAVTDQATPINLTNHSYFNLAGQGDILSHEIVINADRYTPVDAGSIPTGELAEVAGTPFDLRAATAIGAGLAAQHPQIAIGRGYDHNFVLNKQAGQPLNLAALVREPQSGRVMQVYTEEPGVQFYSGNFLDGSAQGKGITHTHRSAFCLETQHFPDSPNHPHFPDSILRPGQEYRTVTVYRFSAE</sequence>
<dbReference type="EMBL" id="LOCQ01000026">
    <property type="protein sequence ID" value="OBV41613.1"/>
    <property type="molecule type" value="Genomic_DNA"/>
</dbReference>
<dbReference type="Pfam" id="PF01263">
    <property type="entry name" value="Aldose_epim"/>
    <property type="match status" value="1"/>
</dbReference>
<evidence type="ECO:0000256" key="14">
    <source>
        <dbReference type="PIRSR" id="PIRSR005096-2"/>
    </source>
</evidence>
<comment type="subunit">
    <text evidence="5">Monomer.</text>
</comment>
<dbReference type="InterPro" id="IPR015443">
    <property type="entry name" value="Aldose_1-epimerase"/>
</dbReference>
<evidence type="ECO:0000256" key="15">
    <source>
        <dbReference type="PIRSR" id="PIRSR005096-3"/>
    </source>
</evidence>
<dbReference type="PANTHER" id="PTHR10091">
    <property type="entry name" value="ALDOSE-1-EPIMERASE"/>
    <property type="match status" value="1"/>
</dbReference>
<evidence type="ECO:0000256" key="7">
    <source>
        <dbReference type="ARBA" id="ARBA00014165"/>
    </source>
</evidence>
<dbReference type="InterPro" id="IPR014718">
    <property type="entry name" value="GH-type_carb-bd"/>
</dbReference>
<evidence type="ECO:0000256" key="2">
    <source>
        <dbReference type="ARBA" id="ARBA00004496"/>
    </source>
</evidence>
<protein>
    <recommendedName>
        <fullName evidence="7 12">Aldose 1-epimerase</fullName>
        <ecNumber evidence="6 12">5.1.3.3</ecNumber>
    </recommendedName>
</protein>
<dbReference type="GO" id="GO:0033499">
    <property type="term" value="P:galactose catabolic process via UDP-galactose, Leloir pathway"/>
    <property type="evidence" value="ECO:0007669"/>
    <property type="project" value="TreeGrafter"/>
</dbReference>
<evidence type="ECO:0000256" key="11">
    <source>
        <dbReference type="ARBA" id="ARBA00023277"/>
    </source>
</evidence>
<comment type="pathway">
    <text evidence="3 12">Carbohydrate metabolism; hexose metabolism.</text>
</comment>
<dbReference type="Gene3D" id="2.70.98.10">
    <property type="match status" value="1"/>
</dbReference>
<keyword evidence="9" id="KW-0597">Phosphoprotein</keyword>
<dbReference type="PATRIC" id="fig|1747903.4.peg.5300"/>
<evidence type="ECO:0000313" key="16">
    <source>
        <dbReference type="EMBL" id="OBV41613.1"/>
    </source>
</evidence>
<dbReference type="EC" id="5.1.3.3" evidence="6 12"/>
<comment type="subcellular location">
    <subcellularLocation>
        <location evidence="2">Cytoplasm</location>
    </subcellularLocation>
</comment>
<dbReference type="SUPFAM" id="SSF74650">
    <property type="entry name" value="Galactose mutarotase-like"/>
    <property type="match status" value="1"/>
</dbReference>
<dbReference type="InterPro" id="IPR047215">
    <property type="entry name" value="Galactose_mutarotase-like"/>
</dbReference>
<comment type="caution">
    <text evidence="16">The sequence shown here is derived from an EMBL/GenBank/DDBJ whole genome shotgun (WGS) entry which is preliminary data.</text>
</comment>
<reference evidence="16 17" key="1">
    <citation type="submission" date="2016-04" db="EMBL/GenBank/DDBJ databases">
        <title>Draft genome sequence of Janthinobacterium psychrotolerans sp. nov., isolated from freshwater sediments in Denmark.</title>
        <authorList>
            <person name="Gong X."/>
            <person name="Skrivergaard S."/>
            <person name="Korsgaard B.S."/>
            <person name="Schreiber L."/>
            <person name="Marshall I.P."/>
            <person name="Finster K."/>
            <person name="Schramm A."/>
        </authorList>
    </citation>
    <scope>NUCLEOTIDE SEQUENCE [LARGE SCALE GENOMIC DNA]</scope>
    <source>
        <strain evidence="16 17">S3-2</strain>
    </source>
</reference>
<evidence type="ECO:0000256" key="1">
    <source>
        <dbReference type="ARBA" id="ARBA00001614"/>
    </source>
</evidence>
<dbReference type="GO" id="GO:0006006">
    <property type="term" value="P:glucose metabolic process"/>
    <property type="evidence" value="ECO:0007669"/>
    <property type="project" value="TreeGrafter"/>
</dbReference>
<dbReference type="InterPro" id="IPR008183">
    <property type="entry name" value="Aldose_1/G6P_1-epimerase"/>
</dbReference>
<evidence type="ECO:0000256" key="5">
    <source>
        <dbReference type="ARBA" id="ARBA00011245"/>
    </source>
</evidence>
<dbReference type="RefSeq" id="WP_065305845.1">
    <property type="nucleotide sequence ID" value="NZ_LOCQ01000026.1"/>
</dbReference>
<keyword evidence="8" id="KW-0963">Cytoplasm</keyword>
<dbReference type="GO" id="GO:0005737">
    <property type="term" value="C:cytoplasm"/>
    <property type="evidence" value="ECO:0007669"/>
    <property type="project" value="UniProtKB-SubCell"/>
</dbReference>
<feature type="active site" description="Proton donor" evidence="13">
    <location>
        <position position="187"/>
    </location>
</feature>
<dbReference type="PROSITE" id="PS00545">
    <property type="entry name" value="ALDOSE_1_EPIMERASE"/>
    <property type="match status" value="1"/>
</dbReference>
<evidence type="ECO:0000256" key="3">
    <source>
        <dbReference type="ARBA" id="ARBA00005028"/>
    </source>
</evidence>
<evidence type="ECO:0000256" key="6">
    <source>
        <dbReference type="ARBA" id="ARBA00013185"/>
    </source>
</evidence>
<gene>
    <name evidence="16" type="ORF">ASR47_103716</name>
</gene>
<dbReference type="Proteomes" id="UP000092713">
    <property type="component" value="Unassembled WGS sequence"/>
</dbReference>
<dbReference type="NCBIfam" id="NF008277">
    <property type="entry name" value="PRK11055.1"/>
    <property type="match status" value="1"/>
</dbReference>
<dbReference type="CDD" id="cd09019">
    <property type="entry name" value="galactose_mutarotase_like"/>
    <property type="match status" value="1"/>
</dbReference>
<evidence type="ECO:0000256" key="13">
    <source>
        <dbReference type="PIRSR" id="PIRSR005096-1"/>
    </source>
</evidence>
<evidence type="ECO:0000313" key="17">
    <source>
        <dbReference type="Proteomes" id="UP000092713"/>
    </source>
</evidence>
<name>A0A1A7CBD1_9BURK</name>
<evidence type="ECO:0000256" key="10">
    <source>
        <dbReference type="ARBA" id="ARBA00023235"/>
    </source>
</evidence>
<dbReference type="FunFam" id="2.70.98.10:FF:000003">
    <property type="entry name" value="Aldose 1-epimerase"/>
    <property type="match status" value="1"/>
</dbReference>